<evidence type="ECO:0000313" key="2">
    <source>
        <dbReference type="WBParaSite" id="ES5_v2.g10598.t1"/>
    </source>
</evidence>
<evidence type="ECO:0000313" key="1">
    <source>
        <dbReference type="Proteomes" id="UP000887579"/>
    </source>
</evidence>
<dbReference type="WBParaSite" id="ES5_v2.g10598.t1">
    <property type="protein sequence ID" value="ES5_v2.g10598.t1"/>
    <property type="gene ID" value="ES5_v2.g10598"/>
</dbReference>
<sequence length="186" mass="20839">MNHFYFLLLFVPTTVFGFECYTCNSESNSDDSRECIDQKETCQKGIESCSMVTYLSKNDDKIHTRKFCTSAGTPVYQYLLFFPGSALCQNIETKNDKVKFGAELQPPPTSDFSLNRAKRVRRGDLTASAPAPPHTHSDSLLCVCSTELCNGGTFTEVLSRSMKNHVQKIPDNLSLSNSKSFNHIQE</sequence>
<accession>A0AC34F0X8</accession>
<reference evidence="2" key="1">
    <citation type="submission" date="2022-11" db="UniProtKB">
        <authorList>
            <consortium name="WormBaseParasite"/>
        </authorList>
    </citation>
    <scope>IDENTIFICATION</scope>
</reference>
<proteinExistence type="predicted"/>
<dbReference type="Proteomes" id="UP000887579">
    <property type="component" value="Unplaced"/>
</dbReference>
<name>A0AC34F0X8_9BILA</name>
<protein>
    <submittedName>
        <fullName evidence="2">Sodefrin-like factor</fullName>
    </submittedName>
</protein>
<organism evidence="1 2">
    <name type="scientific">Panagrolaimus sp. ES5</name>
    <dbReference type="NCBI Taxonomy" id="591445"/>
    <lineage>
        <taxon>Eukaryota</taxon>
        <taxon>Metazoa</taxon>
        <taxon>Ecdysozoa</taxon>
        <taxon>Nematoda</taxon>
        <taxon>Chromadorea</taxon>
        <taxon>Rhabditida</taxon>
        <taxon>Tylenchina</taxon>
        <taxon>Panagrolaimomorpha</taxon>
        <taxon>Panagrolaimoidea</taxon>
        <taxon>Panagrolaimidae</taxon>
        <taxon>Panagrolaimus</taxon>
    </lineage>
</organism>